<protein>
    <recommendedName>
        <fullName evidence="6">DUF1680 family protein</fullName>
    </recommendedName>
</protein>
<gene>
    <name evidence="4" type="ORF">SAMN04488101_101359</name>
</gene>
<dbReference type="Gene3D" id="1.50.10.20">
    <property type="match status" value="1"/>
</dbReference>
<evidence type="ECO:0000259" key="2">
    <source>
        <dbReference type="Pfam" id="PF07944"/>
    </source>
</evidence>
<feature type="signal peptide" evidence="1">
    <location>
        <begin position="1"/>
        <end position="27"/>
    </location>
</feature>
<name>A0A1W2ABG6_9SPHI</name>
<dbReference type="InterPro" id="IPR049174">
    <property type="entry name" value="Beta-AFase-like"/>
</dbReference>
<reference evidence="4 5" key="1">
    <citation type="submission" date="2017-04" db="EMBL/GenBank/DDBJ databases">
        <authorList>
            <person name="Afonso C.L."/>
            <person name="Miller P.J."/>
            <person name="Scott M.A."/>
            <person name="Spackman E."/>
            <person name="Goraichik I."/>
            <person name="Dimitrov K.M."/>
            <person name="Suarez D.L."/>
            <person name="Swayne D.E."/>
        </authorList>
    </citation>
    <scope>NUCLEOTIDE SEQUENCE [LARGE SCALE GENOMIC DNA]</scope>
    <source>
        <strain evidence="4 5">DSM 19625</strain>
    </source>
</reference>
<feature type="chain" id="PRO_5012258350" description="DUF1680 family protein" evidence="1">
    <location>
        <begin position="28"/>
        <end position="638"/>
    </location>
</feature>
<evidence type="ECO:0008006" key="6">
    <source>
        <dbReference type="Google" id="ProtNLM"/>
    </source>
</evidence>
<organism evidence="4 5">
    <name type="scientific">Pedobacter nyackensis</name>
    <dbReference type="NCBI Taxonomy" id="475255"/>
    <lineage>
        <taxon>Bacteria</taxon>
        <taxon>Pseudomonadati</taxon>
        <taxon>Bacteroidota</taxon>
        <taxon>Sphingobacteriia</taxon>
        <taxon>Sphingobacteriales</taxon>
        <taxon>Sphingobacteriaceae</taxon>
        <taxon>Pedobacter</taxon>
    </lineage>
</organism>
<proteinExistence type="predicted"/>
<dbReference type="PANTHER" id="PTHR43465">
    <property type="entry name" value="DUF1680 DOMAIN PROTEIN (AFU_ORTHOLOGUE AFUA_1G08910)"/>
    <property type="match status" value="1"/>
</dbReference>
<evidence type="ECO:0000313" key="5">
    <source>
        <dbReference type="Proteomes" id="UP000192678"/>
    </source>
</evidence>
<dbReference type="InterPro" id="IPR049046">
    <property type="entry name" value="Beta-AFase-like_GH127_middle"/>
</dbReference>
<dbReference type="Pfam" id="PF07944">
    <property type="entry name" value="Beta-AFase-like_GH127_cat"/>
    <property type="match status" value="1"/>
</dbReference>
<dbReference type="RefSeq" id="WP_200816290.1">
    <property type="nucleotide sequence ID" value="NZ_FWYB01000001.1"/>
</dbReference>
<keyword evidence="5" id="KW-1185">Reference proteome</keyword>
<dbReference type="EMBL" id="FWYB01000001">
    <property type="protein sequence ID" value="SMC57598.1"/>
    <property type="molecule type" value="Genomic_DNA"/>
</dbReference>
<feature type="domain" description="Non-reducing end beta-L-arabinofuranosidase-like GH127 middle" evidence="3">
    <location>
        <begin position="422"/>
        <end position="517"/>
    </location>
</feature>
<keyword evidence="1" id="KW-0732">Signal</keyword>
<dbReference type="Pfam" id="PF20736">
    <property type="entry name" value="Glyco_hydro127M"/>
    <property type="match status" value="1"/>
</dbReference>
<evidence type="ECO:0000256" key="1">
    <source>
        <dbReference type="SAM" id="SignalP"/>
    </source>
</evidence>
<dbReference type="STRING" id="475255.SAMN04488101_101359"/>
<accession>A0A1W2ABG6</accession>
<sequence>MMNTLKIKIACLGLTLIFFKATLLAQAQTNFPIRDILRPTEKVNMGGYLADKLDESINNRILAQDIDRLIEPFKLENRKESSLWQSEFWGKWFTSAVLAYRYKPDKRLKKALEYAAEGLLATQSGDGYIGNYAKDKRLQQWDIWGQKYCMLGLLAYYDLTKNKKVLTGAVHLADYLIAELNRQGGLIVTKGNYRGMAASSVLEPICLLYKYTNDKKYLDFAKEIVRQWETVQGPQLLSKSKTNVSERFPKPKSWYSYAQGQKAYEMMSCYEGLLELYRLTGDVAYKYAVEDTWENIRKTEINIAGSGASTEMWFGGKAMQSFPINHYQETCVTVTWLKLTHQLLRLTGEVKYADEAERTYYNALLGAMSADGVVWAKYTPLNGQRLQGSEQCGMGLNCCEASGPRGLFNLPPYIVTERNKGLQINYFAEGIYHAKSPTNQKVTILQHTDYPQSGLIHISLDRIQPEAFEITIRIPEWSKRTTLTINGKNIDSLQSGQLAKIKRIWRSGDQISLKLDMRGRVIESGGFPQNVAIMSGPIVLVRDARLEDGGIEAVLKPVVDQDGYIGLTRLSGRSGGPFMTFEANFIPESYTEYPKGPVAVSLCDYASAGNGQESSFYKVWMPQLVNPKENSIKKKPKL</sequence>
<dbReference type="InterPro" id="IPR008928">
    <property type="entry name" value="6-hairpin_glycosidase_sf"/>
</dbReference>
<evidence type="ECO:0000313" key="4">
    <source>
        <dbReference type="EMBL" id="SMC57598.1"/>
    </source>
</evidence>
<dbReference type="Proteomes" id="UP000192678">
    <property type="component" value="Unassembled WGS sequence"/>
</dbReference>
<evidence type="ECO:0000259" key="3">
    <source>
        <dbReference type="Pfam" id="PF20736"/>
    </source>
</evidence>
<dbReference type="AlphaFoldDB" id="A0A1W2ABG6"/>
<dbReference type="GO" id="GO:0005975">
    <property type="term" value="P:carbohydrate metabolic process"/>
    <property type="evidence" value="ECO:0007669"/>
    <property type="project" value="InterPro"/>
</dbReference>
<dbReference type="PANTHER" id="PTHR43465:SF2">
    <property type="entry name" value="DUF1680 DOMAIN PROTEIN (AFU_ORTHOLOGUE AFUA_1G08910)"/>
    <property type="match status" value="1"/>
</dbReference>
<dbReference type="InterPro" id="IPR012878">
    <property type="entry name" value="Beta-AFase-like_GH127_cat"/>
</dbReference>
<feature type="domain" description="Non-reducing end beta-L-arabinofuranosidase-like GH127 catalytic" evidence="2">
    <location>
        <begin position="79"/>
        <end position="406"/>
    </location>
</feature>
<dbReference type="SUPFAM" id="SSF48208">
    <property type="entry name" value="Six-hairpin glycosidases"/>
    <property type="match status" value="1"/>
</dbReference>